<dbReference type="PANTHER" id="PTHR45641:SF19">
    <property type="entry name" value="NEPHROCYSTIN-3"/>
    <property type="match status" value="1"/>
</dbReference>
<organism evidence="5 6">
    <name type="scientific">Thalassiosira oceanica</name>
    <name type="common">Marine diatom</name>
    <dbReference type="NCBI Taxonomy" id="159749"/>
    <lineage>
        <taxon>Eukaryota</taxon>
        <taxon>Sar</taxon>
        <taxon>Stramenopiles</taxon>
        <taxon>Ochrophyta</taxon>
        <taxon>Bacillariophyta</taxon>
        <taxon>Coscinodiscophyceae</taxon>
        <taxon>Thalassiosirophycidae</taxon>
        <taxon>Thalassiosirales</taxon>
        <taxon>Thalassiosiraceae</taxon>
        <taxon>Thalassiosira</taxon>
    </lineage>
</organism>
<dbReference type="EMBL" id="AGNL01041988">
    <property type="protein sequence ID" value="EJK51231.1"/>
    <property type="molecule type" value="Genomic_DNA"/>
</dbReference>
<feature type="compositionally biased region" description="Polar residues" evidence="4">
    <location>
        <begin position="417"/>
        <end position="437"/>
    </location>
</feature>
<feature type="region of interest" description="Disordered" evidence="4">
    <location>
        <begin position="144"/>
        <end position="181"/>
    </location>
</feature>
<feature type="region of interest" description="Disordered" evidence="4">
    <location>
        <begin position="1117"/>
        <end position="1190"/>
    </location>
</feature>
<feature type="compositionally biased region" description="Polar residues" evidence="4">
    <location>
        <begin position="489"/>
        <end position="507"/>
    </location>
</feature>
<feature type="compositionally biased region" description="Polar residues" evidence="4">
    <location>
        <begin position="733"/>
        <end position="744"/>
    </location>
</feature>
<dbReference type="SMART" id="SM00028">
    <property type="entry name" value="TPR"/>
    <property type="match status" value="6"/>
</dbReference>
<feature type="compositionally biased region" description="Basic and acidic residues" evidence="4">
    <location>
        <begin position="600"/>
        <end position="609"/>
    </location>
</feature>
<feature type="repeat" description="TPR" evidence="3">
    <location>
        <begin position="1777"/>
        <end position="1810"/>
    </location>
</feature>
<reference evidence="5 6" key="1">
    <citation type="journal article" date="2012" name="Genome Biol.">
        <title>Genome and low-iron response of an oceanic diatom adapted to chronic iron limitation.</title>
        <authorList>
            <person name="Lommer M."/>
            <person name="Specht M."/>
            <person name="Roy A.S."/>
            <person name="Kraemer L."/>
            <person name="Andreson R."/>
            <person name="Gutowska M.A."/>
            <person name="Wolf J."/>
            <person name="Bergner S.V."/>
            <person name="Schilhabel M.B."/>
            <person name="Klostermeier U.C."/>
            <person name="Beiko R.G."/>
            <person name="Rosenstiel P."/>
            <person name="Hippler M."/>
            <person name="Laroche J."/>
        </authorList>
    </citation>
    <scope>NUCLEOTIDE SEQUENCE [LARGE SCALE GENOMIC DNA]</scope>
    <source>
        <strain evidence="5 6">CCMP1005</strain>
    </source>
</reference>
<evidence type="ECO:0000256" key="1">
    <source>
        <dbReference type="ARBA" id="ARBA00022737"/>
    </source>
</evidence>
<feature type="compositionally biased region" description="Basic and acidic residues" evidence="4">
    <location>
        <begin position="338"/>
        <end position="349"/>
    </location>
</feature>
<keyword evidence="2 3" id="KW-0802">TPR repeat</keyword>
<feature type="compositionally biased region" description="Basic and acidic residues" evidence="4">
    <location>
        <begin position="50"/>
        <end position="71"/>
    </location>
</feature>
<keyword evidence="1" id="KW-0677">Repeat</keyword>
<feature type="region of interest" description="Disordered" evidence="4">
    <location>
        <begin position="336"/>
        <end position="507"/>
    </location>
</feature>
<feature type="region of interest" description="Disordered" evidence="4">
    <location>
        <begin position="1016"/>
        <end position="1045"/>
    </location>
</feature>
<feature type="compositionally biased region" description="Basic and acidic residues" evidence="4">
    <location>
        <begin position="1016"/>
        <end position="1033"/>
    </location>
</feature>
<name>K0RQW8_THAOC</name>
<feature type="region of interest" description="Disordered" evidence="4">
    <location>
        <begin position="671"/>
        <end position="785"/>
    </location>
</feature>
<proteinExistence type="predicted"/>
<feature type="compositionally biased region" description="Basic and acidic residues" evidence="4">
    <location>
        <begin position="829"/>
        <end position="842"/>
    </location>
</feature>
<feature type="compositionally biased region" description="Basic residues" evidence="4">
    <location>
        <begin position="759"/>
        <end position="777"/>
    </location>
</feature>
<keyword evidence="6" id="KW-1185">Reference proteome</keyword>
<protein>
    <submittedName>
        <fullName evidence="5">Uncharacterized protein</fullName>
    </submittedName>
</protein>
<dbReference type="SUPFAM" id="SSF48452">
    <property type="entry name" value="TPR-like"/>
    <property type="match status" value="2"/>
</dbReference>
<dbReference type="Proteomes" id="UP000266841">
    <property type="component" value="Unassembled WGS sequence"/>
</dbReference>
<feature type="compositionally biased region" description="Basic and acidic residues" evidence="4">
    <location>
        <begin position="702"/>
        <end position="723"/>
    </location>
</feature>
<feature type="compositionally biased region" description="Basic and acidic residues" evidence="4">
    <location>
        <begin position="379"/>
        <end position="399"/>
    </location>
</feature>
<dbReference type="OrthoDB" id="45117at2759"/>
<feature type="region of interest" description="Disordered" evidence="4">
    <location>
        <begin position="598"/>
        <end position="630"/>
    </location>
</feature>
<dbReference type="PANTHER" id="PTHR45641">
    <property type="entry name" value="TETRATRICOPEPTIDE REPEAT PROTEIN (AFU_ORTHOLOGUE AFUA_6G03870)"/>
    <property type="match status" value="1"/>
</dbReference>
<accession>K0RQW8</accession>
<feature type="compositionally biased region" description="Basic and acidic residues" evidence="4">
    <location>
        <begin position="671"/>
        <end position="682"/>
    </location>
</feature>
<feature type="region of interest" description="Disordered" evidence="4">
    <location>
        <begin position="263"/>
        <end position="291"/>
    </location>
</feature>
<feature type="compositionally biased region" description="Low complexity" evidence="4">
    <location>
        <begin position="170"/>
        <end position="181"/>
    </location>
</feature>
<evidence type="ECO:0000313" key="6">
    <source>
        <dbReference type="Proteomes" id="UP000266841"/>
    </source>
</evidence>
<dbReference type="Pfam" id="PF13374">
    <property type="entry name" value="TPR_10"/>
    <property type="match status" value="2"/>
</dbReference>
<dbReference type="InterPro" id="IPR019734">
    <property type="entry name" value="TPR_rpt"/>
</dbReference>
<sequence length="1899" mass="209463">MRLRNASSRRANKIRRECDDQPGVPAPRGTLNVSPFDKPQEGRLSFKHVLLNERRGNDGAGGGEDRGHEGRTPSGKGSRSRQGEDSRQQTQTKLADEAFSKRLNTVTAAKPDNYNAAVAMKPSVSRSQQQRNAKEMLTALSKQHRKVLEGGQSNQPRKSTKSMPEDSNDTTHSTLNSSSFSSIFDSTVGDSTFINDKLGGGCFEEASFATPTTNNTFALKSSNDASTLNTPGVHLQLCTPGGTNASSLNDAVRQFIGLSGNNSNISSNEEDTANSHKLMRSPSIDAPKGAPSSLLARNVSACGVDLGTAAGEEDESHYSKHDFTKFSDRNAKKFLGTSEKEQPGKEAPKGKVANVYDPAPPQRRRVRRERNQKWQATRVDSKVNEQRAPDEDKGMEIKMSRNQRAISITPAAPRASEPSSTNESPRSSAVLPQNLPSPTLVDEKKKCSPARVLSPTPGSIGRERSKSPIVRLMDLGSGSGNNAKDSKFTESTAPESQSASEKTSNVNSTHFVTRLLKRHQSQRIRQGLRSSVIKTFQQQRLDKTRQPIKAEKNGIPNSTTVKEGRTTKAEIIAEPTNQISIEKEQPQESTIRYTMPSDCDEVREPRDPPADYCRAPSPATIGKNSLTNQQTIGRSAAVPIKKVSSTPSNFSSLFTLQTDLWEDVEEFSDPEHPIRRQKERDQRRRGRRRDPSQSRDGAATTGEHKENNGRKCPRDPSADRRTVEPVLPLSRVGQESRQKTNPGKDSSVPAKERPGGKAEKRKNKSSSAKKPKGSPKRKQNDDSSLAFSLRLPIRGFDDTDISALQMNDSATVYFYQAQQHSKGQSGAAKAKEGDKGAVDKRTRSGAPVVGGVEAYTEREAQATPISPVQISALADGEYWKKKYELLKEDIARGRETQESETADMAANTEQPADVDAQLKENKQCPNPLNAIGNFWNNDSRDCDIDTRRLAENYSSIHSSGKLANCPRHPCPRQEMDNLVSQAQHAREVSLHSMKETARHLANFAAKLESNLEEARANRTKLRKDVNEDTRDNGFSEENELEREGSLRDVVASEELVWPPPKVSRCSSPQYGPSPHFVDQNSANAKWQFIITDDMYGSGRNQPNKALADELTAYASHMSRHKRDVSTERSESELSSNAQDVFESAMSRRLPHPPAARGPKTTISIDPPSRVIPPSRVMSSRDRRSFSKPSSLPRDFARWFELPSPGSQCISLLPLLDTNPRNTTEIADAMDITPLSRAKETIQRSYYEFDREQNNKPSSDEEIRIFETITDYIEHILVERGDDGGPCIRFQSPHVNLYTVSKAARYFVSMGKICDAVDVYTALWRSFQDSKTGQDGSTAPHSFDLVGHIIASALHNLAVLHLWQFDYEKALPFCRESLRVRSELASGGAAADDFSNVGMVNTWANLGLINYANGMLSGALSSFRKASQISSSLDESTGHITGRLANNLACVNFAIGKNIPLVQSELERSLQLQKTDDDKMDSSTGEALLAASITITNLAVSSLINKDGGAANQHIDAAVAIQEALLDNDDVILKSTRFYQRSLAKVKPRVVSPNAKSTSAEKPLTDSGPVKQEDDETRGVVRNPLLSRQVRRKRPNHGNNDILYPLLSFGSLRTDSTVTTQVEMSLKRCPDYLLFAGVGGKNQLGLLCRKPNSNHETMSTQIIKFGIHAIKKRDAIAGLNRALQRYGSRHPVVGEAHYRLGLIHLFTGNYIEAMVQLEDALQIYMVALGNGHQDVSSTLVYIAFAQLALYRFDDARSSILRASRYRTNTLGPGHPEIASLLNNLAFVSFKLGDVQEADSIFQDALDIQRDAFVTEINFLKTVSTVLCNIAYLHAKNGMFSKALVELEGSLEIRQDILCEDATALTDIHENMAHLMAISHLQKTAGDLDAITDEYILMLRK</sequence>
<dbReference type="Gene3D" id="1.25.40.10">
    <property type="entry name" value="Tetratricopeptide repeat domain"/>
    <property type="match status" value="2"/>
</dbReference>
<dbReference type="Pfam" id="PF13424">
    <property type="entry name" value="TPR_12"/>
    <property type="match status" value="1"/>
</dbReference>
<evidence type="ECO:0000256" key="4">
    <source>
        <dbReference type="SAM" id="MobiDB-lite"/>
    </source>
</evidence>
<comment type="caution">
    <text evidence="5">The sequence shown here is derived from an EMBL/GenBank/DDBJ whole genome shotgun (WGS) entry which is preliminary data.</text>
</comment>
<feature type="region of interest" description="Disordered" evidence="4">
    <location>
        <begin position="1549"/>
        <end position="1596"/>
    </location>
</feature>
<evidence type="ECO:0000256" key="2">
    <source>
        <dbReference type="ARBA" id="ARBA00022803"/>
    </source>
</evidence>
<dbReference type="PROSITE" id="PS50005">
    <property type="entry name" value="TPR"/>
    <property type="match status" value="1"/>
</dbReference>
<dbReference type="eggNOG" id="KOG1840">
    <property type="taxonomic scope" value="Eukaryota"/>
</dbReference>
<evidence type="ECO:0000313" key="5">
    <source>
        <dbReference type="EMBL" id="EJK51231.1"/>
    </source>
</evidence>
<feature type="region of interest" description="Disordered" evidence="4">
    <location>
        <begin position="1"/>
        <end position="106"/>
    </location>
</feature>
<gene>
    <name evidence="5" type="ORF">THAOC_29614</name>
</gene>
<feature type="region of interest" description="Disordered" evidence="4">
    <location>
        <begin position="821"/>
        <end position="843"/>
    </location>
</feature>
<evidence type="ECO:0000256" key="3">
    <source>
        <dbReference type="PROSITE-ProRule" id="PRU00339"/>
    </source>
</evidence>
<dbReference type="InterPro" id="IPR011990">
    <property type="entry name" value="TPR-like_helical_dom_sf"/>
</dbReference>